<dbReference type="PANTHER" id="PTHR24221:SF654">
    <property type="entry name" value="ATP-BINDING CASSETTE SUB-FAMILY B MEMBER 6"/>
    <property type="match status" value="1"/>
</dbReference>
<name>A0A9W6B0Y7_9LACO</name>
<dbReference type="InterPro" id="IPR036640">
    <property type="entry name" value="ABC1_TM_sf"/>
</dbReference>
<proteinExistence type="predicted"/>
<dbReference type="GO" id="GO:0005886">
    <property type="term" value="C:plasma membrane"/>
    <property type="evidence" value="ECO:0007669"/>
    <property type="project" value="UniProtKB-SubCell"/>
</dbReference>
<evidence type="ECO:0000256" key="1">
    <source>
        <dbReference type="ARBA" id="ARBA00004651"/>
    </source>
</evidence>
<evidence type="ECO:0000313" key="11">
    <source>
        <dbReference type="Proteomes" id="UP001144204"/>
    </source>
</evidence>
<gene>
    <name evidence="10" type="ORF">WR164_01180</name>
</gene>
<comment type="caution">
    <text evidence="10">The sequence shown here is derived from an EMBL/GenBank/DDBJ whole genome shotgun (WGS) entry which is preliminary data.</text>
</comment>
<feature type="transmembrane region" description="Helical" evidence="7">
    <location>
        <begin position="35"/>
        <end position="55"/>
    </location>
</feature>
<evidence type="ECO:0000259" key="8">
    <source>
        <dbReference type="PROSITE" id="PS50893"/>
    </source>
</evidence>
<evidence type="ECO:0000313" key="10">
    <source>
        <dbReference type="EMBL" id="GLB46139.1"/>
    </source>
</evidence>
<sequence>MFFKTKFNDSFNQTVEASDAINTVSNVAKQIEQQYFSPVFMMAQTAVAVITSTVFVLKTNLVLGFIYIMLSTLSFLPSHIGKNEMGRFASRWSLANAKLVAIMKDIFQGRMEIRNFNVKAIFMNKFAQKLNHEEAKYQKMTAFQYLIQFCAWVFAIVSFFLPIIIGIALSHVPALRITPSVIITLMLTADSVVGGIRELTSFQSMIVSTNKLRTVKLDFGPNHGNDQPKLDVNQGLNISHLAAERNHKVIFKNVNLKVAKNKKVIITGPSGVGKSTLLDMIAGQLTSSFGSVRFEDGSIQPQDFVFISQSVWLFDGTIRDNLTLYQNYSDQQLEKVMTAVGLNQELGHHALDFKIINNGGNVSGGQAQRIAIARGLLRKKPIFILDEITSSLDEKRADEIHQLIYHLPSIVLEVAHNFNVKLAHENGVSIYHLSSKGLKEI</sequence>
<dbReference type="GO" id="GO:0140359">
    <property type="term" value="F:ABC-type transporter activity"/>
    <property type="evidence" value="ECO:0007669"/>
    <property type="project" value="InterPro"/>
</dbReference>
<keyword evidence="4 10" id="KW-0067">ATP-binding</keyword>
<dbReference type="Gene3D" id="3.40.50.300">
    <property type="entry name" value="P-loop containing nucleotide triphosphate hydrolases"/>
    <property type="match status" value="1"/>
</dbReference>
<reference evidence="10" key="1">
    <citation type="submission" date="2022-07" db="EMBL/GenBank/DDBJ databases">
        <authorList>
            <person name="Kouya T."/>
            <person name="Ishiyama Y."/>
        </authorList>
    </citation>
    <scope>NUCLEOTIDE SEQUENCE</scope>
    <source>
        <strain evidence="10">WR16-4</strain>
    </source>
</reference>
<accession>A0A9W6B0Y7</accession>
<evidence type="ECO:0000256" key="7">
    <source>
        <dbReference type="SAM" id="Phobius"/>
    </source>
</evidence>
<dbReference type="PROSITE" id="PS50929">
    <property type="entry name" value="ABC_TM1F"/>
    <property type="match status" value="1"/>
</dbReference>
<dbReference type="Pfam" id="PF00005">
    <property type="entry name" value="ABC_tran"/>
    <property type="match status" value="1"/>
</dbReference>
<dbReference type="GO" id="GO:0034040">
    <property type="term" value="F:ATPase-coupled lipid transmembrane transporter activity"/>
    <property type="evidence" value="ECO:0007669"/>
    <property type="project" value="TreeGrafter"/>
</dbReference>
<keyword evidence="3" id="KW-0547">Nucleotide-binding</keyword>
<evidence type="ECO:0000259" key="9">
    <source>
        <dbReference type="PROSITE" id="PS50929"/>
    </source>
</evidence>
<dbReference type="AlphaFoldDB" id="A0A9W6B0Y7"/>
<feature type="domain" description="ABC transporter" evidence="8">
    <location>
        <begin position="236"/>
        <end position="441"/>
    </location>
</feature>
<dbReference type="PROSITE" id="PS00211">
    <property type="entry name" value="ABC_TRANSPORTER_1"/>
    <property type="match status" value="1"/>
</dbReference>
<dbReference type="InterPro" id="IPR027417">
    <property type="entry name" value="P-loop_NTPase"/>
</dbReference>
<feature type="domain" description="ABC transmembrane type-1" evidence="9">
    <location>
        <begin position="17"/>
        <end position="208"/>
    </location>
</feature>
<dbReference type="InterPro" id="IPR011527">
    <property type="entry name" value="ABC1_TM_dom"/>
</dbReference>
<evidence type="ECO:0000256" key="3">
    <source>
        <dbReference type="ARBA" id="ARBA00022741"/>
    </source>
</evidence>
<evidence type="ECO:0000256" key="6">
    <source>
        <dbReference type="ARBA" id="ARBA00023136"/>
    </source>
</evidence>
<dbReference type="InterPro" id="IPR017871">
    <property type="entry name" value="ABC_transporter-like_CS"/>
</dbReference>
<feature type="transmembrane region" description="Helical" evidence="7">
    <location>
        <begin position="145"/>
        <end position="169"/>
    </location>
</feature>
<protein>
    <submittedName>
        <fullName evidence="10">ABC transporter ATP-binding protein</fullName>
    </submittedName>
</protein>
<dbReference type="InterPro" id="IPR003593">
    <property type="entry name" value="AAA+_ATPase"/>
</dbReference>
<dbReference type="CDD" id="cd03228">
    <property type="entry name" value="ABCC_MRP_Like"/>
    <property type="match status" value="1"/>
</dbReference>
<dbReference type="GO" id="GO:0016887">
    <property type="term" value="F:ATP hydrolysis activity"/>
    <property type="evidence" value="ECO:0007669"/>
    <property type="project" value="InterPro"/>
</dbReference>
<dbReference type="SUPFAM" id="SSF52540">
    <property type="entry name" value="P-loop containing nucleoside triphosphate hydrolases"/>
    <property type="match status" value="1"/>
</dbReference>
<feature type="transmembrane region" description="Helical" evidence="7">
    <location>
        <begin position="61"/>
        <end position="81"/>
    </location>
</feature>
<keyword evidence="11" id="KW-1185">Reference proteome</keyword>
<organism evidence="10 11">
    <name type="scientific">Philodulcilactobacillus myokoensis</name>
    <dbReference type="NCBI Taxonomy" id="2929573"/>
    <lineage>
        <taxon>Bacteria</taxon>
        <taxon>Bacillati</taxon>
        <taxon>Bacillota</taxon>
        <taxon>Bacilli</taxon>
        <taxon>Lactobacillales</taxon>
        <taxon>Lactobacillaceae</taxon>
        <taxon>Philodulcilactobacillus</taxon>
    </lineage>
</organism>
<dbReference type="SUPFAM" id="SSF90123">
    <property type="entry name" value="ABC transporter transmembrane region"/>
    <property type="match status" value="1"/>
</dbReference>
<dbReference type="PROSITE" id="PS50893">
    <property type="entry name" value="ABC_TRANSPORTER_2"/>
    <property type="match status" value="1"/>
</dbReference>
<dbReference type="Proteomes" id="UP001144204">
    <property type="component" value="Unassembled WGS sequence"/>
</dbReference>
<keyword evidence="5 7" id="KW-1133">Transmembrane helix</keyword>
<evidence type="ECO:0000256" key="2">
    <source>
        <dbReference type="ARBA" id="ARBA00022692"/>
    </source>
</evidence>
<keyword evidence="6 7" id="KW-0472">Membrane</keyword>
<reference evidence="10" key="2">
    <citation type="journal article" date="2023" name="PLoS ONE">
        <title>Philodulcilactobacillus myokoensis gen. nov., sp. nov., a fructophilic, acidophilic, and agar-phobic lactic acid bacterium isolated from fermented vegetable extracts.</title>
        <authorList>
            <person name="Kouya T."/>
            <person name="Ishiyama Y."/>
            <person name="Ohashi S."/>
            <person name="Kumakubo R."/>
            <person name="Yamazaki T."/>
            <person name="Otaki T."/>
        </authorList>
    </citation>
    <scope>NUCLEOTIDE SEQUENCE</scope>
    <source>
        <strain evidence="10">WR16-4</strain>
    </source>
</reference>
<dbReference type="GO" id="GO:0005524">
    <property type="term" value="F:ATP binding"/>
    <property type="evidence" value="ECO:0007669"/>
    <property type="project" value="UniProtKB-KW"/>
</dbReference>
<evidence type="ECO:0000256" key="4">
    <source>
        <dbReference type="ARBA" id="ARBA00022840"/>
    </source>
</evidence>
<dbReference type="PANTHER" id="PTHR24221">
    <property type="entry name" value="ATP-BINDING CASSETTE SUB-FAMILY B"/>
    <property type="match status" value="1"/>
</dbReference>
<dbReference type="SMART" id="SM00382">
    <property type="entry name" value="AAA"/>
    <property type="match status" value="1"/>
</dbReference>
<dbReference type="Gene3D" id="1.20.1560.10">
    <property type="entry name" value="ABC transporter type 1, transmembrane domain"/>
    <property type="match status" value="1"/>
</dbReference>
<keyword evidence="2 7" id="KW-0812">Transmembrane</keyword>
<dbReference type="Pfam" id="PF00664">
    <property type="entry name" value="ABC_membrane"/>
    <property type="match status" value="1"/>
</dbReference>
<dbReference type="EMBL" id="BRPL01000002">
    <property type="protein sequence ID" value="GLB46139.1"/>
    <property type="molecule type" value="Genomic_DNA"/>
</dbReference>
<dbReference type="InterPro" id="IPR003439">
    <property type="entry name" value="ABC_transporter-like_ATP-bd"/>
</dbReference>
<dbReference type="InterPro" id="IPR039421">
    <property type="entry name" value="Type_1_exporter"/>
</dbReference>
<evidence type="ECO:0000256" key="5">
    <source>
        <dbReference type="ARBA" id="ARBA00022989"/>
    </source>
</evidence>
<comment type="subcellular location">
    <subcellularLocation>
        <location evidence="1">Cell membrane</location>
        <topology evidence="1">Multi-pass membrane protein</topology>
    </subcellularLocation>
</comment>